<dbReference type="EMBL" id="FZOW01000013">
    <property type="protein sequence ID" value="SNT29103.1"/>
    <property type="molecule type" value="Genomic_DNA"/>
</dbReference>
<evidence type="ECO:0000313" key="1">
    <source>
        <dbReference type="EMBL" id="SNT29103.1"/>
    </source>
</evidence>
<protein>
    <submittedName>
        <fullName evidence="1">Uncharacterized protein</fullName>
    </submittedName>
</protein>
<proteinExistence type="predicted"/>
<organism evidence="1 2">
    <name type="scientific">Rhodococcoides kyotonense</name>
    <dbReference type="NCBI Taxonomy" id="398843"/>
    <lineage>
        <taxon>Bacteria</taxon>
        <taxon>Bacillati</taxon>
        <taxon>Actinomycetota</taxon>
        <taxon>Actinomycetes</taxon>
        <taxon>Mycobacteriales</taxon>
        <taxon>Nocardiaceae</taxon>
        <taxon>Rhodococcoides</taxon>
    </lineage>
</organism>
<dbReference type="Proteomes" id="UP000198327">
    <property type="component" value="Unassembled WGS sequence"/>
</dbReference>
<name>A0A239LGZ6_9NOCA</name>
<sequence length="349" mass="36658">MGVVSIFRAVRLARGSRLGVVVLVLLVSGCGVGRSVLGIDTVSYRPPNAEVVAAAECLSENIYTALTGLGPWDPALTANAPEPGYPFALFEPVAVVRCERGIDDAGKLSVDTVRLDGDIDAVTRAFAADSERFADHIFAECAYFSELPAGLWLVDESGRALRPAWPTIPCGMQQAPLDALRALEEVSRTSHPTGVDVAALSCGGEPGIEFETTTAEYVDAAVERERADGRMLAPALAMPTDDVRALSVCRYPVLPNQDPPEYVPGSTLVLGGDESVSVVDALLNAPIAQPCSDVATRLASADLLRADGSGGAYVVVELDGCRRVSGFGAYRQAPDGVVDALARIPFDAK</sequence>
<reference evidence="2" key="1">
    <citation type="submission" date="2017-06" db="EMBL/GenBank/DDBJ databases">
        <authorList>
            <person name="Varghese N."/>
            <person name="Submissions S."/>
        </authorList>
    </citation>
    <scope>NUCLEOTIDE SEQUENCE [LARGE SCALE GENOMIC DNA]</scope>
    <source>
        <strain evidence="2">JCM 23211</strain>
    </source>
</reference>
<dbReference type="RefSeq" id="WP_245865950.1">
    <property type="nucleotide sequence ID" value="NZ_FZOW01000013.1"/>
</dbReference>
<dbReference type="AlphaFoldDB" id="A0A239LGZ6"/>
<keyword evidence="2" id="KW-1185">Reference proteome</keyword>
<gene>
    <name evidence="1" type="ORF">SAMN05421642_1139</name>
</gene>
<evidence type="ECO:0000313" key="2">
    <source>
        <dbReference type="Proteomes" id="UP000198327"/>
    </source>
</evidence>
<accession>A0A239LGZ6</accession>